<keyword evidence="2" id="KW-0732">Signal</keyword>
<feature type="chain" id="PRO_5018967148" description="Argininosuccinate lyase" evidence="2">
    <location>
        <begin position="23"/>
        <end position="112"/>
    </location>
</feature>
<comment type="caution">
    <text evidence="3">The sequence shown here is derived from an EMBL/GenBank/DDBJ whole genome shotgun (WGS) entry which is preliminary data.</text>
</comment>
<evidence type="ECO:0000313" key="4">
    <source>
        <dbReference type="Proteomes" id="UP000283003"/>
    </source>
</evidence>
<proteinExistence type="predicted"/>
<feature type="compositionally biased region" description="Low complexity" evidence="1">
    <location>
        <begin position="64"/>
        <end position="112"/>
    </location>
</feature>
<dbReference type="PROSITE" id="PS51257">
    <property type="entry name" value="PROKAR_LIPOPROTEIN"/>
    <property type="match status" value="1"/>
</dbReference>
<dbReference type="EMBL" id="RXOL01000003">
    <property type="protein sequence ID" value="RVQ66995.1"/>
    <property type="molecule type" value="Genomic_DNA"/>
</dbReference>
<evidence type="ECO:0000256" key="2">
    <source>
        <dbReference type="SAM" id="SignalP"/>
    </source>
</evidence>
<protein>
    <recommendedName>
        <fullName evidence="5">Argininosuccinate lyase</fullName>
    </recommendedName>
</protein>
<feature type="region of interest" description="Disordered" evidence="1">
    <location>
        <begin position="63"/>
        <end position="112"/>
    </location>
</feature>
<reference evidence="3 4" key="1">
    <citation type="submission" date="2018-12" db="EMBL/GenBank/DDBJ databases">
        <title>Croceicoccus ponticola sp. nov., a lipolytic bacterium isolated from seawater.</title>
        <authorList>
            <person name="Yoon J.-H."/>
        </authorList>
    </citation>
    <scope>NUCLEOTIDE SEQUENCE [LARGE SCALE GENOMIC DNA]</scope>
    <source>
        <strain evidence="3 4">GM-16</strain>
    </source>
</reference>
<organism evidence="3 4">
    <name type="scientific">Croceicoccus ponticola</name>
    <dbReference type="NCBI Taxonomy" id="2217664"/>
    <lineage>
        <taxon>Bacteria</taxon>
        <taxon>Pseudomonadati</taxon>
        <taxon>Pseudomonadota</taxon>
        <taxon>Alphaproteobacteria</taxon>
        <taxon>Sphingomonadales</taxon>
        <taxon>Erythrobacteraceae</taxon>
        <taxon>Croceicoccus</taxon>
    </lineage>
</organism>
<gene>
    <name evidence="3" type="ORF">EKN06_08605</name>
</gene>
<evidence type="ECO:0008006" key="5">
    <source>
        <dbReference type="Google" id="ProtNLM"/>
    </source>
</evidence>
<sequence>MRFARTIPFLAPALLLAMSACGDAPDAGSDSRNADGEVIEGSISDAMIPLDQLRSQGERLEPTDAAVEGEGAAANADGPPEAGEADVAGDGGADAAPVASSQAPQQAEPDEG</sequence>
<accession>A0A437GX71</accession>
<evidence type="ECO:0000313" key="3">
    <source>
        <dbReference type="EMBL" id="RVQ66995.1"/>
    </source>
</evidence>
<evidence type="ECO:0000256" key="1">
    <source>
        <dbReference type="SAM" id="MobiDB-lite"/>
    </source>
</evidence>
<dbReference type="AlphaFoldDB" id="A0A437GX71"/>
<feature type="signal peptide" evidence="2">
    <location>
        <begin position="1"/>
        <end position="22"/>
    </location>
</feature>
<keyword evidence="4" id="KW-1185">Reference proteome</keyword>
<name>A0A437GX71_9SPHN</name>
<dbReference type="OrthoDB" id="7511418at2"/>
<dbReference type="Proteomes" id="UP000283003">
    <property type="component" value="Unassembled WGS sequence"/>
</dbReference>
<dbReference type="RefSeq" id="WP_127612508.1">
    <property type="nucleotide sequence ID" value="NZ_RXOL01000003.1"/>
</dbReference>